<keyword evidence="2" id="KW-0238">DNA-binding</keyword>
<dbReference type="PRINTS" id="PR00033">
    <property type="entry name" value="HTHASNC"/>
</dbReference>
<dbReference type="InterPro" id="IPR011991">
    <property type="entry name" value="ArsR-like_HTH"/>
</dbReference>
<dbReference type="PANTHER" id="PTHR30154">
    <property type="entry name" value="LEUCINE-RESPONSIVE REGULATORY PROTEIN"/>
    <property type="match status" value="1"/>
</dbReference>
<keyword evidence="3" id="KW-0804">Transcription</keyword>
<evidence type="ECO:0000259" key="4">
    <source>
        <dbReference type="PROSITE" id="PS50956"/>
    </source>
</evidence>
<evidence type="ECO:0000256" key="3">
    <source>
        <dbReference type="ARBA" id="ARBA00023163"/>
    </source>
</evidence>
<gene>
    <name evidence="5" type="ORF">H7J73_01665</name>
</gene>
<dbReference type="InterPro" id="IPR000485">
    <property type="entry name" value="AsnC-type_HTH_dom"/>
</dbReference>
<dbReference type="SMART" id="SM00344">
    <property type="entry name" value="HTH_ASNC"/>
    <property type="match status" value="1"/>
</dbReference>
<dbReference type="InterPro" id="IPR036388">
    <property type="entry name" value="WH-like_DNA-bd_sf"/>
</dbReference>
<name>A0ABT3C5L4_9MYCO</name>
<dbReference type="InterPro" id="IPR019888">
    <property type="entry name" value="Tscrpt_reg_AsnC-like"/>
</dbReference>
<dbReference type="Gene3D" id="3.30.70.920">
    <property type="match status" value="1"/>
</dbReference>
<organism evidence="5 6">
    <name type="scientific">Mycolicibacterium komossense</name>
    <dbReference type="NCBI Taxonomy" id="1779"/>
    <lineage>
        <taxon>Bacteria</taxon>
        <taxon>Bacillati</taxon>
        <taxon>Actinomycetota</taxon>
        <taxon>Actinomycetes</taxon>
        <taxon>Mycobacteriales</taxon>
        <taxon>Mycobacteriaceae</taxon>
        <taxon>Mycolicibacterium</taxon>
    </lineage>
</organism>
<keyword evidence="1" id="KW-0805">Transcription regulation</keyword>
<dbReference type="InterPro" id="IPR036390">
    <property type="entry name" value="WH_DNA-bd_sf"/>
</dbReference>
<evidence type="ECO:0000256" key="2">
    <source>
        <dbReference type="ARBA" id="ARBA00023125"/>
    </source>
</evidence>
<evidence type="ECO:0000313" key="6">
    <source>
        <dbReference type="Proteomes" id="UP001526201"/>
    </source>
</evidence>
<dbReference type="Gene3D" id="1.10.10.10">
    <property type="entry name" value="Winged helix-like DNA-binding domain superfamily/Winged helix DNA-binding domain"/>
    <property type="match status" value="1"/>
</dbReference>
<dbReference type="CDD" id="cd00090">
    <property type="entry name" value="HTH_ARSR"/>
    <property type="match status" value="1"/>
</dbReference>
<dbReference type="SUPFAM" id="SSF46785">
    <property type="entry name" value="Winged helix' DNA-binding domain"/>
    <property type="match status" value="1"/>
</dbReference>
<protein>
    <submittedName>
        <fullName evidence="5">Lrp/AsnC family transcriptional regulator</fullName>
    </submittedName>
</protein>
<proteinExistence type="predicted"/>
<sequence length="206" mass="22775">MSTSDSQRRSSRRVKEATDVAEVPDPLTIRDVAAKDITALPLDDTDLAILRELVDDARVSQRALAAKLGISAPTVGERMTRLERNGVITRYTVEIDMAAIGYPQTVHLALESVEREKVPVIMQRLAEIDEIESVSLITGQWDLIVKLRTRDYTHFRSVLMDKVWAIPGMTSMTTMMSIAETPPKNFAQGILAALAEQRNPGDEATG</sequence>
<dbReference type="Pfam" id="PF01037">
    <property type="entry name" value="AsnC_trans_reg"/>
    <property type="match status" value="1"/>
</dbReference>
<feature type="domain" description="HTH asnC-type" evidence="4">
    <location>
        <begin position="42"/>
        <end position="103"/>
    </location>
</feature>
<evidence type="ECO:0000256" key="1">
    <source>
        <dbReference type="ARBA" id="ARBA00023015"/>
    </source>
</evidence>
<dbReference type="InterPro" id="IPR011008">
    <property type="entry name" value="Dimeric_a/b-barrel"/>
</dbReference>
<keyword evidence="6" id="KW-1185">Reference proteome</keyword>
<dbReference type="PROSITE" id="PS50956">
    <property type="entry name" value="HTH_ASNC_2"/>
    <property type="match status" value="1"/>
</dbReference>
<dbReference type="EMBL" id="JACKTY010000010">
    <property type="protein sequence ID" value="MCV7224751.1"/>
    <property type="molecule type" value="Genomic_DNA"/>
</dbReference>
<dbReference type="SUPFAM" id="SSF54909">
    <property type="entry name" value="Dimeric alpha+beta barrel"/>
    <property type="match status" value="1"/>
</dbReference>
<reference evidence="5 6" key="1">
    <citation type="journal article" date="2022" name="BMC Genomics">
        <title>Comparative genome analysis of mycobacteria focusing on tRNA and non-coding RNA.</title>
        <authorList>
            <person name="Behra P.R.K."/>
            <person name="Pettersson B.M.F."/>
            <person name="Ramesh M."/>
            <person name="Das S."/>
            <person name="Dasgupta S."/>
            <person name="Kirsebom L.A."/>
        </authorList>
    </citation>
    <scope>NUCLEOTIDE SEQUENCE [LARGE SCALE GENOMIC DNA]</scope>
    <source>
        <strain evidence="5 6">DSM 44078</strain>
    </source>
</reference>
<evidence type="ECO:0000313" key="5">
    <source>
        <dbReference type="EMBL" id="MCV7224751.1"/>
    </source>
</evidence>
<dbReference type="Pfam" id="PF13412">
    <property type="entry name" value="HTH_24"/>
    <property type="match status" value="1"/>
</dbReference>
<dbReference type="Proteomes" id="UP001526201">
    <property type="component" value="Unassembled WGS sequence"/>
</dbReference>
<accession>A0ABT3C5L4</accession>
<dbReference type="InterPro" id="IPR019887">
    <property type="entry name" value="Tscrpt_reg_AsnC/Lrp_C"/>
</dbReference>
<dbReference type="PANTHER" id="PTHR30154:SF34">
    <property type="entry name" value="TRANSCRIPTIONAL REGULATOR AZLB"/>
    <property type="match status" value="1"/>
</dbReference>
<comment type="caution">
    <text evidence="5">The sequence shown here is derived from an EMBL/GenBank/DDBJ whole genome shotgun (WGS) entry which is preliminary data.</text>
</comment>